<evidence type="ECO:0000313" key="1">
    <source>
        <dbReference type="EMBL" id="SFV53735.1"/>
    </source>
</evidence>
<gene>
    <name evidence="1" type="ORF">MNB_SV-6-59</name>
</gene>
<dbReference type="AlphaFoldDB" id="A0A1W1BJS1"/>
<accession>A0A1W1BJS1</accession>
<reference evidence="1" key="1">
    <citation type="submission" date="2016-10" db="EMBL/GenBank/DDBJ databases">
        <authorList>
            <person name="de Groot N.N."/>
        </authorList>
    </citation>
    <scope>NUCLEOTIDE SEQUENCE</scope>
</reference>
<proteinExistence type="predicted"/>
<organism evidence="1">
    <name type="scientific">hydrothermal vent metagenome</name>
    <dbReference type="NCBI Taxonomy" id="652676"/>
    <lineage>
        <taxon>unclassified sequences</taxon>
        <taxon>metagenomes</taxon>
        <taxon>ecological metagenomes</taxon>
    </lineage>
</organism>
<sequence>MQTITLKLEDSISDKFLWLLNHFSRNEVEILDKTTYQSDDEYLRSIEGMEQSIIDASNEPIENYVTADKLDW</sequence>
<dbReference type="EMBL" id="FPHC01000031">
    <property type="protein sequence ID" value="SFV53735.1"/>
    <property type="molecule type" value="Genomic_DNA"/>
</dbReference>
<protein>
    <submittedName>
        <fullName evidence="1">Uncharacterized protein</fullName>
    </submittedName>
</protein>
<name>A0A1W1BJS1_9ZZZZ</name>